<name>A0AAX2JGP3_9FUSO</name>
<dbReference type="EMBL" id="LS483487">
    <property type="protein sequence ID" value="SQJ12856.1"/>
    <property type="molecule type" value="Genomic_DNA"/>
</dbReference>
<protein>
    <recommendedName>
        <fullName evidence="3">Histidine kinase</fullName>
    </recommendedName>
</protein>
<dbReference type="RefSeq" id="WP_005980438.1">
    <property type="nucleotide sequence ID" value="NZ_BAABXY010000001.1"/>
</dbReference>
<organism evidence="1 2">
    <name type="scientific">Fusobacterium ulcerans</name>
    <dbReference type="NCBI Taxonomy" id="861"/>
    <lineage>
        <taxon>Bacteria</taxon>
        <taxon>Fusobacteriati</taxon>
        <taxon>Fusobacteriota</taxon>
        <taxon>Fusobacteriia</taxon>
        <taxon>Fusobacteriales</taxon>
        <taxon>Fusobacteriaceae</taxon>
        <taxon>Fusobacterium</taxon>
    </lineage>
</organism>
<reference evidence="1 2" key="1">
    <citation type="submission" date="2018-06" db="EMBL/GenBank/DDBJ databases">
        <authorList>
            <consortium name="Pathogen Informatics"/>
            <person name="Doyle S."/>
        </authorList>
    </citation>
    <scope>NUCLEOTIDE SEQUENCE [LARGE SCALE GENOMIC DNA]</scope>
    <source>
        <strain evidence="1 2">NCTC12112</strain>
    </source>
</reference>
<dbReference type="GeneID" id="78456421"/>
<evidence type="ECO:0000313" key="1">
    <source>
        <dbReference type="EMBL" id="SQJ12856.1"/>
    </source>
</evidence>
<sequence length="49" mass="5890">MFVIINIIFVIYILLICREKNYIQIFMLGRVATLFHNPLVIKNKFISFE</sequence>
<dbReference type="Proteomes" id="UP000249008">
    <property type="component" value="Chromosome 1"/>
</dbReference>
<accession>A0AAX2JGP3</accession>
<proteinExistence type="predicted"/>
<evidence type="ECO:0000313" key="2">
    <source>
        <dbReference type="Proteomes" id="UP000249008"/>
    </source>
</evidence>
<evidence type="ECO:0008006" key="3">
    <source>
        <dbReference type="Google" id="ProtNLM"/>
    </source>
</evidence>
<dbReference type="AlphaFoldDB" id="A0AAX2JGP3"/>
<gene>
    <name evidence="1" type="ORF">NCTC12112_02793</name>
</gene>